<evidence type="ECO:0000313" key="5">
    <source>
        <dbReference type="Proteomes" id="UP000697127"/>
    </source>
</evidence>
<feature type="domain" description="SAP" evidence="3">
    <location>
        <begin position="76"/>
        <end position="110"/>
    </location>
</feature>
<accession>A0A9P7BIC0</accession>
<feature type="region of interest" description="Disordered" evidence="2">
    <location>
        <begin position="423"/>
        <end position="445"/>
    </location>
</feature>
<dbReference type="EMBL" id="PUHW01000020">
    <property type="protein sequence ID" value="KAG0690738.1"/>
    <property type="molecule type" value="Genomic_DNA"/>
</dbReference>
<dbReference type="SMART" id="SM00513">
    <property type="entry name" value="SAP"/>
    <property type="match status" value="1"/>
</dbReference>
<reference evidence="4" key="1">
    <citation type="submission" date="2020-11" db="EMBL/GenBank/DDBJ databases">
        <title>Kefir isolates.</title>
        <authorList>
            <person name="Marcisauskas S."/>
            <person name="Kim Y."/>
            <person name="Blasche S."/>
        </authorList>
    </citation>
    <scope>NUCLEOTIDE SEQUENCE</scope>
    <source>
        <strain evidence="4">Olga-1</strain>
    </source>
</reference>
<evidence type="ECO:0000256" key="2">
    <source>
        <dbReference type="SAM" id="MobiDB-lite"/>
    </source>
</evidence>
<proteinExistence type="predicted"/>
<comment type="caution">
    <text evidence="4">The sequence shown here is derived from an EMBL/GenBank/DDBJ whole genome shotgun (WGS) entry which is preliminary data.</text>
</comment>
<name>A0A9P7BIC0_9ASCO</name>
<dbReference type="SUPFAM" id="SSF68906">
    <property type="entry name" value="SAP domain"/>
    <property type="match status" value="1"/>
</dbReference>
<evidence type="ECO:0000313" key="4">
    <source>
        <dbReference type="EMBL" id="KAG0690738.1"/>
    </source>
</evidence>
<dbReference type="OrthoDB" id="3993201at2759"/>
<protein>
    <recommendedName>
        <fullName evidence="3">SAP domain-containing protein</fullName>
    </recommendedName>
</protein>
<feature type="region of interest" description="Disordered" evidence="2">
    <location>
        <begin position="154"/>
        <end position="175"/>
    </location>
</feature>
<dbReference type="InterPro" id="IPR036361">
    <property type="entry name" value="SAP_dom_sf"/>
</dbReference>
<feature type="coiled-coil region" evidence="1">
    <location>
        <begin position="179"/>
        <end position="361"/>
    </location>
</feature>
<keyword evidence="5" id="KW-1185">Reference proteome</keyword>
<evidence type="ECO:0000256" key="1">
    <source>
        <dbReference type="SAM" id="Coils"/>
    </source>
</evidence>
<gene>
    <name evidence="4" type="ORF">C6P40_001683</name>
</gene>
<dbReference type="Pfam" id="PF02037">
    <property type="entry name" value="SAP"/>
    <property type="match status" value="1"/>
</dbReference>
<evidence type="ECO:0000259" key="3">
    <source>
        <dbReference type="PROSITE" id="PS50800"/>
    </source>
</evidence>
<dbReference type="PROSITE" id="PS50800">
    <property type="entry name" value="SAP"/>
    <property type="match status" value="1"/>
</dbReference>
<dbReference type="InterPro" id="IPR003034">
    <property type="entry name" value="SAP_dom"/>
</dbReference>
<dbReference type="Proteomes" id="UP000697127">
    <property type="component" value="Unassembled WGS sequence"/>
</dbReference>
<sequence>MLRTVRSLPSLRLLFQQETTASIKKKSFINSKSTYSYVSGDLIQPSVVSSTSIRNVHQTTKKETILLESSSNKSKYTSMNLQGLKMECKIRGLKVSGKKIELIQRLVSQDQIGHDSSARSFSSLNSKNDFNHSNPKFALLDQEIKDSKIARALKQNKANSTKSSKDIIVQSKGKKDSRKLKLEEDRALAEIRAAQLKEKAKTRQHLSEERRISLEVSENLKFQDQKRAAQAKAAELKKIQEQNKVEEQKQLIGKQKIEKDLAEKKRQDDHILKLKEESKRLEMLEVQRKEEERTRIQERKAAELKFQAEKKMEEEAEKVRQLQLAKQKEIAEIKLKEKKKLEELELQRKKTAESFAEKKKLKENVKSDITEVKTEQFQDKEELSKLTKNIAEKISKQSLVSKVLSKTQNQSKAEVIANAKRHLQERVKKQQNEQQEGNKQNTQNEFTSRDIKFLTAFGATTIGWWSFKNADA</sequence>
<keyword evidence="1" id="KW-0175">Coiled coil</keyword>
<dbReference type="AlphaFoldDB" id="A0A9P7BIC0"/>
<dbReference type="Gene3D" id="1.10.720.30">
    <property type="entry name" value="SAP domain"/>
    <property type="match status" value="1"/>
</dbReference>
<feature type="compositionally biased region" description="Low complexity" evidence="2">
    <location>
        <begin position="432"/>
        <end position="445"/>
    </location>
</feature>
<organism evidence="4 5">
    <name type="scientific">Pichia californica</name>
    <dbReference type="NCBI Taxonomy" id="460514"/>
    <lineage>
        <taxon>Eukaryota</taxon>
        <taxon>Fungi</taxon>
        <taxon>Dikarya</taxon>
        <taxon>Ascomycota</taxon>
        <taxon>Saccharomycotina</taxon>
        <taxon>Pichiomycetes</taxon>
        <taxon>Pichiales</taxon>
        <taxon>Pichiaceae</taxon>
        <taxon>Pichia</taxon>
    </lineage>
</organism>